<feature type="signal peptide" evidence="4">
    <location>
        <begin position="1"/>
        <end position="21"/>
    </location>
</feature>
<feature type="disulfide bond" evidence="3">
    <location>
        <begin position="71"/>
        <end position="129"/>
    </location>
</feature>
<dbReference type="Gene3D" id="1.10.238.20">
    <property type="entry name" value="Pheromone/general odorant binding protein domain"/>
    <property type="match status" value="1"/>
</dbReference>
<keyword evidence="3" id="KW-1015">Disulfide bond</keyword>
<dbReference type="EMBL" id="MF093147">
    <property type="protein sequence ID" value="AWV50438.1"/>
    <property type="molecule type" value="mRNA"/>
</dbReference>
<feature type="disulfide bond" evidence="3">
    <location>
        <begin position="118"/>
        <end position="138"/>
    </location>
</feature>
<evidence type="ECO:0000256" key="4">
    <source>
        <dbReference type="SAM" id="SignalP"/>
    </source>
</evidence>
<dbReference type="InterPro" id="IPR036728">
    <property type="entry name" value="PBP_GOBP_sf"/>
</dbReference>
<sequence>MVRNVMLLVGLVALVSTGVQATQEMMEVLTKKYMNAISECKKEMEIADSELIEFINFWRSEEKLVNRHIGCVMMCLSTKLDLVDPSGNLHHGNAREFGKKHGADDELITKLIDMIHSCEKAAPPNNGMCMNILNVANCFRGKIHNLKWAPDIEILIGEVLSEAKR</sequence>
<dbReference type="InterPro" id="IPR006170">
    <property type="entry name" value="PBP/GOBP"/>
</dbReference>
<dbReference type="PIRSF" id="PIRSF015604">
    <property type="entry name" value="Odorant/phero_bd"/>
    <property type="match status" value="1"/>
</dbReference>
<protein>
    <submittedName>
        <fullName evidence="5">Pheromone binding protein 3</fullName>
    </submittedName>
</protein>
<evidence type="ECO:0000313" key="5">
    <source>
        <dbReference type="EMBL" id="AWV50438.1"/>
    </source>
</evidence>
<feature type="chain" id="PRO_5016287969" evidence="4">
    <location>
        <begin position="22"/>
        <end position="165"/>
    </location>
</feature>
<dbReference type="SUPFAM" id="SSF47565">
    <property type="entry name" value="Insect pheromone/odorant-binding proteins"/>
    <property type="match status" value="1"/>
</dbReference>
<dbReference type="GO" id="GO:0005549">
    <property type="term" value="F:odorant binding"/>
    <property type="evidence" value="ECO:0007669"/>
    <property type="project" value="InterPro"/>
</dbReference>
<organism evidence="5">
    <name type="scientific">Conopomorpha sinensis</name>
    <name type="common">litch fruit borer</name>
    <dbReference type="NCBI Taxonomy" id="940481"/>
    <lineage>
        <taxon>Eukaryota</taxon>
        <taxon>Metazoa</taxon>
        <taxon>Ecdysozoa</taxon>
        <taxon>Arthropoda</taxon>
        <taxon>Hexapoda</taxon>
        <taxon>Insecta</taxon>
        <taxon>Pterygota</taxon>
        <taxon>Neoptera</taxon>
        <taxon>Endopterygota</taxon>
        <taxon>Lepidoptera</taxon>
        <taxon>Glossata</taxon>
        <taxon>Ditrysia</taxon>
        <taxon>Tineoidea</taxon>
        <taxon>Gracillariidae</taxon>
        <taxon>Conopomorpha</taxon>
    </lineage>
</organism>
<accession>A0A2Z4EEL7</accession>
<dbReference type="SMART" id="SM00708">
    <property type="entry name" value="PhBP"/>
    <property type="match status" value="1"/>
</dbReference>
<dbReference type="CDD" id="cd23992">
    <property type="entry name" value="PBP_GOBP"/>
    <property type="match status" value="1"/>
</dbReference>
<evidence type="ECO:0000256" key="2">
    <source>
        <dbReference type="ARBA" id="ARBA00022448"/>
    </source>
</evidence>
<gene>
    <name evidence="5" type="primary">PBP3</name>
</gene>
<dbReference type="AlphaFoldDB" id="A0A2Z4EEL7"/>
<reference evidence="5" key="1">
    <citation type="submission" date="2017-05" db="EMBL/GenBank/DDBJ databases">
        <title>Molecular cloning and expression of pheromone binding proteins from Conopomorpha sinensis.</title>
        <authorList>
            <person name="Li P."/>
            <person name="Liu Y."/>
            <person name="Wang S."/>
            <person name="Sun H."/>
        </authorList>
    </citation>
    <scope>NUCLEOTIDE SEQUENCE</scope>
</reference>
<keyword evidence="4" id="KW-0732">Signal</keyword>
<dbReference type="Pfam" id="PF01395">
    <property type="entry name" value="PBP_GOBP"/>
    <property type="match status" value="1"/>
</dbReference>
<evidence type="ECO:0000256" key="3">
    <source>
        <dbReference type="PIRSR" id="PIRSR015604-1"/>
    </source>
</evidence>
<name>A0A2Z4EEL7_9NEOP</name>
<feature type="disulfide bond" evidence="3">
    <location>
        <begin position="40"/>
        <end position="75"/>
    </location>
</feature>
<evidence type="ECO:0000256" key="1">
    <source>
        <dbReference type="ARBA" id="ARBA00008098"/>
    </source>
</evidence>
<comment type="similarity">
    <text evidence="1">Belongs to the PBP/GOBP family.</text>
</comment>
<dbReference type="InterPro" id="IPR006072">
    <property type="entry name" value="Odorant/phero-bd_Lep"/>
</dbReference>
<dbReference type="PRINTS" id="PR00484">
    <property type="entry name" value="PBPGOBP"/>
</dbReference>
<keyword evidence="2" id="KW-0813">Transport</keyword>
<proteinExistence type="evidence at transcript level"/>